<dbReference type="EMBL" id="LHPF02000055">
    <property type="protein sequence ID" value="PSC67544.1"/>
    <property type="molecule type" value="Genomic_DNA"/>
</dbReference>
<feature type="compositionally biased region" description="Low complexity" evidence="1">
    <location>
        <begin position="586"/>
        <end position="595"/>
    </location>
</feature>
<dbReference type="InterPro" id="IPR031872">
    <property type="entry name" value="NDC10_II"/>
</dbReference>
<feature type="compositionally biased region" description="Acidic residues" evidence="1">
    <location>
        <begin position="504"/>
        <end position="518"/>
    </location>
</feature>
<organism evidence="3 4">
    <name type="scientific">Micractinium conductrix</name>
    <dbReference type="NCBI Taxonomy" id="554055"/>
    <lineage>
        <taxon>Eukaryota</taxon>
        <taxon>Viridiplantae</taxon>
        <taxon>Chlorophyta</taxon>
        <taxon>core chlorophytes</taxon>
        <taxon>Trebouxiophyceae</taxon>
        <taxon>Chlorellales</taxon>
        <taxon>Chlorellaceae</taxon>
        <taxon>Chlorella clade</taxon>
        <taxon>Micractinium</taxon>
    </lineage>
</organism>
<feature type="region of interest" description="Disordered" evidence="1">
    <location>
        <begin position="579"/>
        <end position="634"/>
    </location>
</feature>
<evidence type="ECO:0000256" key="1">
    <source>
        <dbReference type="SAM" id="MobiDB-lite"/>
    </source>
</evidence>
<protein>
    <submittedName>
        <fullName evidence="3">Short-chain dehydrogenase</fullName>
    </submittedName>
</protein>
<keyword evidence="4" id="KW-1185">Reference proteome</keyword>
<dbReference type="STRING" id="554055.A0A2P6V0G9"/>
<dbReference type="InterPro" id="IPR038279">
    <property type="entry name" value="Ndc10_dom2_sf"/>
</dbReference>
<gene>
    <name evidence="3" type="ORF">C2E20_8794</name>
</gene>
<feature type="domain" description="Ndc10" evidence="2">
    <location>
        <begin position="177"/>
        <end position="362"/>
    </location>
</feature>
<reference evidence="3 4" key="1">
    <citation type="journal article" date="2018" name="Plant J.">
        <title>Genome sequences of Chlorella sorokiniana UTEX 1602 and Micractinium conductrix SAG 241.80: implications to maltose excretion by a green alga.</title>
        <authorList>
            <person name="Arriola M.B."/>
            <person name="Velmurugan N."/>
            <person name="Zhang Y."/>
            <person name="Plunkett M.H."/>
            <person name="Hondzo H."/>
            <person name="Barney B.M."/>
        </authorList>
    </citation>
    <scope>NUCLEOTIDE SEQUENCE [LARGE SCALE GENOMIC DNA]</scope>
    <source>
        <strain evidence="3 4">SAG 241.80</strain>
    </source>
</reference>
<dbReference type="GO" id="GO:0003677">
    <property type="term" value="F:DNA binding"/>
    <property type="evidence" value="ECO:0007669"/>
    <property type="project" value="InterPro"/>
</dbReference>
<dbReference type="Gene3D" id="1.10.443.20">
    <property type="entry name" value="Centromere DNA-binding protein complex CBF3 subunit, domain 2"/>
    <property type="match status" value="1"/>
</dbReference>
<dbReference type="OrthoDB" id="549491at2759"/>
<comment type="caution">
    <text evidence="3">The sequence shown here is derived from an EMBL/GenBank/DDBJ whole genome shotgun (WGS) entry which is preliminary data.</text>
</comment>
<dbReference type="Proteomes" id="UP000239649">
    <property type="component" value="Unassembled WGS sequence"/>
</dbReference>
<evidence type="ECO:0000313" key="3">
    <source>
        <dbReference type="EMBL" id="PSC67544.1"/>
    </source>
</evidence>
<name>A0A2P6V0G9_9CHLO</name>
<proteinExistence type="predicted"/>
<evidence type="ECO:0000313" key="4">
    <source>
        <dbReference type="Proteomes" id="UP000239649"/>
    </source>
</evidence>
<dbReference type="Pfam" id="PF16787">
    <property type="entry name" value="NDC10_II"/>
    <property type="match status" value="1"/>
</dbReference>
<accession>A0A2P6V0G9</accession>
<dbReference type="AlphaFoldDB" id="A0A2P6V0G9"/>
<feature type="region of interest" description="Disordered" evidence="1">
    <location>
        <begin position="498"/>
        <end position="518"/>
    </location>
</feature>
<evidence type="ECO:0000259" key="2">
    <source>
        <dbReference type="Pfam" id="PF16787"/>
    </source>
</evidence>
<sequence>MQDREDQAHKGSRSTLNGKYDMVDDGPKLAINAWRWARDGFPHFFLNAKEELGLKQDRKPPESLTWGYLSSFHTALSHKYKAARQTANPDIAILKEPLLQFESYRDSYDAARRYLTGGKGHVNLEGADPQAGTHADTYEYADFVAVIRLLVRSGKLVDAREASEFAMMHFSIGRSDDIRLFHLCHLVAPILIKCIGPVPFFVMAAMLTGGKTQQPSERGYKGVPRNLEVIVCPIFLLANYFFMRFTFHSEPFPDPTNVTVWRRTYVWSKTTNPFEPVQYKEQNKKVHESFVLSEMQSVVHAFRKGGARQADESGLSLADIGRLGMWLKCVLTKAYLTAFPPQAMLAMAGMAQASAKLTAQERRDYVSVASVRKVVSLLALVAVQDAWWLASDVEHPEYLEIPVVKHMMEHSIFLERLEDIKQMRDMNFWYGQKPKTIRELVIDVTAILAIDPQDPQRGAVARFLTAHTTMAQVAKWSKPDIDTMQAEQERQLAAICSRGQPEGCDPEEQGPGEDGDSEFDAVMATMKVKKLLDFIQGQYKKRVGTREGTVSEALMARILEEERGATGFTTLVKQLQRQAGKKGKQGQHAVPAAAEAVEEGATEGDQPSATDEEAAAEGAASAGGEGEVATAASS</sequence>